<dbReference type="Pfam" id="PF09367">
    <property type="entry name" value="CpeS"/>
    <property type="match status" value="1"/>
</dbReference>
<dbReference type="Proteomes" id="UP000010482">
    <property type="component" value="Chromosome"/>
</dbReference>
<comment type="function">
    <text evidence="3">Covalently attaches a chromophore to Cys residue(s) of phycobiliproteins.</text>
</comment>
<proteinExistence type="inferred from homology"/>
<dbReference type="RefSeq" id="WP_015228316.1">
    <property type="nucleotide sequence ID" value="NC_019780.1"/>
</dbReference>
<accession>K9YT77</accession>
<dbReference type="STRING" id="13035.Dacsa_0519"/>
<name>K9YT77_DACS8</name>
<dbReference type="GO" id="GO:0016829">
    <property type="term" value="F:lyase activity"/>
    <property type="evidence" value="ECO:0007669"/>
    <property type="project" value="UniProtKB-KW"/>
</dbReference>
<dbReference type="KEGG" id="dsl:Dacsa_0519"/>
<keyword evidence="2 3" id="KW-0456">Lyase</keyword>
<sequence>MIDIKAFFEQSEGKWFTQRTRYDLAQKKVENGNADLTVELLNSDDSAMLVERWLRHIEALYEQGKSTLQGNASIEQGLLDLSAAKISWDAGEEKGANLILFLPDNDSQQQGQFLQNQINTDRAVTVGNFIIGEDEALTLFTLSNDNNVIKERLWFAHPNLRLRTVWQENETGQQGWVMFYSEIRRINSDQ</sequence>
<evidence type="ECO:0000256" key="3">
    <source>
        <dbReference type="HAMAP-Rule" id="MF_01459"/>
    </source>
</evidence>
<protein>
    <recommendedName>
        <fullName evidence="3">Chromophore lyase CpcS/CpeS</fullName>
        <ecNumber evidence="3">4.-.-.-</ecNumber>
    </recommendedName>
</protein>
<dbReference type="CDD" id="cd16339">
    <property type="entry name" value="CpcS"/>
    <property type="match status" value="1"/>
</dbReference>
<dbReference type="Gene3D" id="2.40.128.20">
    <property type="match status" value="1"/>
</dbReference>
<comment type="similarity">
    <text evidence="1 3">Belongs to the CpcS/CpeS biliprotein lyase family.</text>
</comment>
<evidence type="ECO:0000256" key="2">
    <source>
        <dbReference type="ARBA" id="ARBA00023239"/>
    </source>
</evidence>
<evidence type="ECO:0000256" key="1">
    <source>
        <dbReference type="ARBA" id="ARBA00010681"/>
    </source>
</evidence>
<evidence type="ECO:0000313" key="4">
    <source>
        <dbReference type="EMBL" id="AFZ49303.1"/>
    </source>
</evidence>
<dbReference type="PATRIC" id="fig|13035.3.peg.591"/>
<dbReference type="EMBL" id="CP003944">
    <property type="protein sequence ID" value="AFZ49303.1"/>
    <property type="molecule type" value="Genomic_DNA"/>
</dbReference>
<dbReference type="InterPro" id="IPR012674">
    <property type="entry name" value="Calycin"/>
</dbReference>
<keyword evidence="5" id="KW-1185">Reference proteome</keyword>
<dbReference type="OrthoDB" id="554080at2"/>
<dbReference type="HAMAP" id="MF_01459">
    <property type="entry name" value="Chrphore_lyase_CpxS"/>
    <property type="match status" value="1"/>
</dbReference>
<reference evidence="4" key="1">
    <citation type="submission" date="2012-04" db="EMBL/GenBank/DDBJ databases">
        <title>Finished genome of Dactylococcopsis salina PCC 8305.</title>
        <authorList>
            <consortium name="US DOE Joint Genome Institute"/>
            <person name="Gugger M."/>
            <person name="Coursin T."/>
            <person name="Rippka R."/>
            <person name="Tandeau De Marsac N."/>
            <person name="Huntemann M."/>
            <person name="Wei C.-L."/>
            <person name="Han J."/>
            <person name="Detter J.C."/>
            <person name="Han C."/>
            <person name="Tapia R."/>
            <person name="Daligault H."/>
            <person name="Chen A."/>
            <person name="Krypides N."/>
            <person name="Mavromatis K."/>
            <person name="Markowitz V."/>
            <person name="Szeto E."/>
            <person name="Ivanova N."/>
            <person name="Ovchinnikova G."/>
            <person name="Pagani I."/>
            <person name="Pati A."/>
            <person name="Goodwin L."/>
            <person name="Peters L."/>
            <person name="Pitluck S."/>
            <person name="Woyke T."/>
            <person name="Kerfeld C."/>
        </authorList>
    </citation>
    <scope>NUCLEOTIDE SEQUENCE [LARGE SCALE GENOMIC DNA]</scope>
    <source>
        <strain evidence="4">PCC 8305</strain>
    </source>
</reference>
<dbReference type="GO" id="GO:0017006">
    <property type="term" value="P:protein-tetrapyrrole linkage"/>
    <property type="evidence" value="ECO:0007669"/>
    <property type="project" value="UniProtKB-UniRule"/>
</dbReference>
<dbReference type="EC" id="4.-.-.-" evidence="3"/>
<evidence type="ECO:0000313" key="5">
    <source>
        <dbReference type="Proteomes" id="UP000010482"/>
    </source>
</evidence>
<dbReference type="AlphaFoldDB" id="K9YT77"/>
<gene>
    <name evidence="3" type="primary">cpcS</name>
    <name evidence="4" type="ORF">Dacsa_0519</name>
</gene>
<organism evidence="4 5">
    <name type="scientific">Dactylococcopsis salina (strain PCC 8305)</name>
    <name type="common">Myxobactron salinum</name>
    <dbReference type="NCBI Taxonomy" id="13035"/>
    <lineage>
        <taxon>Bacteria</taxon>
        <taxon>Bacillati</taxon>
        <taxon>Cyanobacteriota</taxon>
        <taxon>Cyanophyceae</taxon>
        <taxon>Nodosilineales</taxon>
        <taxon>Cymatolegaceae</taxon>
        <taxon>Dactylococcopsis</taxon>
    </lineage>
</organism>
<dbReference type="HOGENOM" id="CLU_096258_0_0_3"/>
<dbReference type="InterPro" id="IPR018536">
    <property type="entry name" value="CpcS/CpeS"/>
</dbReference>